<evidence type="ECO:0000313" key="1">
    <source>
        <dbReference type="EMBL" id="MDF3303329.1"/>
    </source>
</evidence>
<name>A0ABT6AFA4_9ACTN</name>
<comment type="caution">
    <text evidence="1">The sequence shown here is derived from an EMBL/GenBank/DDBJ whole genome shotgun (WGS) entry which is preliminary data.</text>
</comment>
<protein>
    <submittedName>
        <fullName evidence="1">Cytochrome P450</fullName>
    </submittedName>
</protein>
<reference evidence="1 2" key="1">
    <citation type="submission" date="2023-03" db="EMBL/GenBank/DDBJ databases">
        <title>Draft genome sequence of Streptomyces sp. K1PA1 isolated from peat swamp forest in Thailand.</title>
        <authorList>
            <person name="Klaysubun C."/>
            <person name="Duangmal K."/>
        </authorList>
    </citation>
    <scope>NUCLEOTIDE SEQUENCE [LARGE SCALE GENOMIC DNA]</scope>
    <source>
        <strain evidence="1 2">K1PA1</strain>
    </source>
</reference>
<dbReference type="InterPro" id="IPR036396">
    <property type="entry name" value="Cyt_P450_sf"/>
</dbReference>
<proteinExistence type="predicted"/>
<feature type="non-terminal residue" evidence="1">
    <location>
        <position position="64"/>
    </location>
</feature>
<keyword evidence="2" id="KW-1185">Reference proteome</keyword>
<dbReference type="Proteomes" id="UP001221150">
    <property type="component" value="Unassembled WGS sequence"/>
</dbReference>
<accession>A0ABT6AFA4</accession>
<dbReference type="Gene3D" id="1.10.630.10">
    <property type="entry name" value="Cytochrome P450"/>
    <property type="match status" value="1"/>
</dbReference>
<organism evidence="1 2">
    <name type="scientific">Streptomyces tropicalis</name>
    <dbReference type="NCBI Taxonomy" id="3034234"/>
    <lineage>
        <taxon>Bacteria</taxon>
        <taxon>Bacillati</taxon>
        <taxon>Actinomycetota</taxon>
        <taxon>Actinomycetes</taxon>
        <taxon>Kitasatosporales</taxon>
        <taxon>Streptomycetaceae</taxon>
        <taxon>Streptomyces</taxon>
    </lineage>
</organism>
<gene>
    <name evidence="1" type="ORF">P3H78_32950</name>
</gene>
<evidence type="ECO:0000313" key="2">
    <source>
        <dbReference type="Proteomes" id="UP001221150"/>
    </source>
</evidence>
<dbReference type="EMBL" id="JARJBB010000071">
    <property type="protein sequence ID" value="MDF3303329.1"/>
    <property type="molecule type" value="Genomic_DNA"/>
</dbReference>
<sequence length="64" mass="6690">MSAPSSSLPLFDDRVLADPYPSYGGLRGSGAAVLLEEYGVWAIPRHADIAAILKNPDVFASEGG</sequence>